<dbReference type="SUPFAM" id="SSF90229">
    <property type="entry name" value="CCCH zinc finger"/>
    <property type="match status" value="2"/>
</dbReference>
<evidence type="ECO:0000256" key="5">
    <source>
        <dbReference type="PROSITE-ProRule" id="PRU00723"/>
    </source>
</evidence>
<dbReference type="GO" id="GO:0003730">
    <property type="term" value="F:mRNA 3'-UTR binding"/>
    <property type="evidence" value="ECO:0007669"/>
    <property type="project" value="TreeGrafter"/>
</dbReference>
<name>A0AAV5VDZ1_9BILA</name>
<protein>
    <recommendedName>
        <fullName evidence="6">C3H1-type domain-containing protein</fullName>
    </recommendedName>
</protein>
<organism evidence="7 8">
    <name type="scientific">Pristionchus fissidentatus</name>
    <dbReference type="NCBI Taxonomy" id="1538716"/>
    <lineage>
        <taxon>Eukaryota</taxon>
        <taxon>Metazoa</taxon>
        <taxon>Ecdysozoa</taxon>
        <taxon>Nematoda</taxon>
        <taxon>Chromadorea</taxon>
        <taxon>Rhabditida</taxon>
        <taxon>Rhabditina</taxon>
        <taxon>Diplogasteromorpha</taxon>
        <taxon>Diplogasteroidea</taxon>
        <taxon>Neodiplogasteridae</taxon>
        <taxon>Pristionchus</taxon>
    </lineage>
</organism>
<evidence type="ECO:0000256" key="4">
    <source>
        <dbReference type="ARBA" id="ARBA00022833"/>
    </source>
</evidence>
<feature type="zinc finger region" description="C3H1-type" evidence="5">
    <location>
        <begin position="102"/>
        <end position="130"/>
    </location>
</feature>
<evidence type="ECO:0000313" key="7">
    <source>
        <dbReference type="EMBL" id="GMT16810.1"/>
    </source>
</evidence>
<gene>
    <name evidence="7" type="ORF">PFISCL1PPCAC_8107</name>
</gene>
<dbReference type="FunFam" id="4.10.1000.10:FF:000001">
    <property type="entry name" value="zinc finger CCCH domain-containing protein 15-like"/>
    <property type="match status" value="1"/>
</dbReference>
<keyword evidence="4 5" id="KW-0862">Zinc</keyword>
<dbReference type="PANTHER" id="PTHR12547">
    <property type="entry name" value="CCCH ZINC FINGER/TIS11-RELATED"/>
    <property type="match status" value="1"/>
</dbReference>
<dbReference type="Gene3D" id="4.10.1000.10">
    <property type="entry name" value="Zinc finger, CCCH-type"/>
    <property type="match status" value="2"/>
</dbReference>
<keyword evidence="3 5" id="KW-0863">Zinc-finger</keyword>
<sequence length="197" mass="22143">MSTIRSLLDLTLPPVPSSLSSSSPPLDPRIVPAIVSFNKACVLDRRRLREASNRKTIVCRAWEETGRCNYGKKCKFAHGRTELRRDSMVQQGGSMKEESTIRFRTMPCLKFSVLGACPYEDKCTYLHGPSIDIEKCISEELERDDAPPPTRSGSIDSLYSTTSSVPSVPSPIDNCPVFDPFFTPREARHNNFEIRPF</sequence>
<accession>A0AAV5VDZ1</accession>
<dbReference type="GO" id="GO:0008270">
    <property type="term" value="F:zinc ion binding"/>
    <property type="evidence" value="ECO:0007669"/>
    <property type="project" value="UniProtKB-KW"/>
</dbReference>
<dbReference type="SMART" id="SM00356">
    <property type="entry name" value="ZnF_C3H1"/>
    <property type="match status" value="2"/>
</dbReference>
<dbReference type="InterPro" id="IPR045877">
    <property type="entry name" value="ZFP36-like"/>
</dbReference>
<dbReference type="PROSITE" id="PS50103">
    <property type="entry name" value="ZF_C3H1"/>
    <property type="match status" value="2"/>
</dbReference>
<dbReference type="EMBL" id="BTSY01000002">
    <property type="protein sequence ID" value="GMT16810.1"/>
    <property type="molecule type" value="Genomic_DNA"/>
</dbReference>
<reference evidence="7" key="1">
    <citation type="submission" date="2023-10" db="EMBL/GenBank/DDBJ databases">
        <title>Genome assembly of Pristionchus species.</title>
        <authorList>
            <person name="Yoshida K."/>
            <person name="Sommer R.J."/>
        </authorList>
    </citation>
    <scope>NUCLEOTIDE SEQUENCE</scope>
    <source>
        <strain evidence="7">RS5133</strain>
    </source>
</reference>
<evidence type="ECO:0000313" key="8">
    <source>
        <dbReference type="Proteomes" id="UP001432322"/>
    </source>
</evidence>
<dbReference type="Pfam" id="PF00642">
    <property type="entry name" value="zf-CCCH"/>
    <property type="match status" value="2"/>
</dbReference>
<evidence type="ECO:0000256" key="1">
    <source>
        <dbReference type="ARBA" id="ARBA00022723"/>
    </source>
</evidence>
<dbReference type="GO" id="GO:0043186">
    <property type="term" value="C:P granule"/>
    <property type="evidence" value="ECO:0007669"/>
    <property type="project" value="UniProtKB-ARBA"/>
</dbReference>
<feature type="domain" description="C3H1-type" evidence="6">
    <location>
        <begin position="53"/>
        <end position="81"/>
    </location>
</feature>
<evidence type="ECO:0000259" key="6">
    <source>
        <dbReference type="PROSITE" id="PS50103"/>
    </source>
</evidence>
<feature type="domain" description="C3H1-type" evidence="6">
    <location>
        <begin position="102"/>
        <end position="130"/>
    </location>
</feature>
<keyword evidence="1 5" id="KW-0479">Metal-binding</keyword>
<dbReference type="GO" id="GO:0005829">
    <property type="term" value="C:cytosol"/>
    <property type="evidence" value="ECO:0007669"/>
    <property type="project" value="TreeGrafter"/>
</dbReference>
<proteinExistence type="predicted"/>
<evidence type="ECO:0000256" key="2">
    <source>
        <dbReference type="ARBA" id="ARBA00022737"/>
    </source>
</evidence>
<comment type="caution">
    <text evidence="7">The sequence shown here is derived from an EMBL/GenBank/DDBJ whole genome shotgun (WGS) entry which is preliminary data.</text>
</comment>
<feature type="non-terminal residue" evidence="7">
    <location>
        <position position="197"/>
    </location>
</feature>
<dbReference type="InterPro" id="IPR000571">
    <property type="entry name" value="Znf_CCCH"/>
</dbReference>
<feature type="zinc finger region" description="C3H1-type" evidence="5">
    <location>
        <begin position="53"/>
        <end position="81"/>
    </location>
</feature>
<dbReference type="PANTHER" id="PTHR12547:SF185">
    <property type="entry name" value="C3H1-TYPE DOMAIN-CONTAINING PROTEIN"/>
    <property type="match status" value="1"/>
</dbReference>
<evidence type="ECO:0000256" key="3">
    <source>
        <dbReference type="ARBA" id="ARBA00022771"/>
    </source>
</evidence>
<dbReference type="Proteomes" id="UP001432322">
    <property type="component" value="Unassembled WGS sequence"/>
</dbReference>
<dbReference type="AlphaFoldDB" id="A0AAV5VDZ1"/>
<dbReference type="InterPro" id="IPR036855">
    <property type="entry name" value="Znf_CCCH_sf"/>
</dbReference>
<keyword evidence="8" id="KW-1185">Reference proteome</keyword>
<keyword evidence="2" id="KW-0677">Repeat</keyword>